<gene>
    <name evidence="1" type="ordered locus">Cyan10605_2047</name>
</gene>
<dbReference type="AlphaFoldDB" id="K9Z4M7"/>
<organism evidence="1 2">
    <name type="scientific">Cyanobacterium aponinum (strain PCC 10605)</name>
    <dbReference type="NCBI Taxonomy" id="755178"/>
    <lineage>
        <taxon>Bacteria</taxon>
        <taxon>Bacillati</taxon>
        <taxon>Cyanobacteriota</taxon>
        <taxon>Cyanophyceae</taxon>
        <taxon>Oscillatoriophycideae</taxon>
        <taxon>Chroococcales</taxon>
        <taxon>Geminocystaceae</taxon>
        <taxon>Cyanobacterium</taxon>
    </lineage>
</organism>
<name>K9Z4M7_CYAAP</name>
<dbReference type="Proteomes" id="UP000010480">
    <property type="component" value="Chromosome"/>
</dbReference>
<dbReference type="PATRIC" id="fig|755178.3.peg.2175"/>
<sequence length="104" mass="11806">MAKHTLFVCKSCHRASQERPENPPFDDDIFLDKLNALCSEQFLDDEIEIRSIGCLWACDRGCVVSVGSVDKPTYLFVNLTPEESSLPLMEFLQLYLHSKKGNIP</sequence>
<dbReference type="Gene3D" id="3.40.30.10">
    <property type="entry name" value="Glutaredoxin"/>
    <property type="match status" value="1"/>
</dbReference>
<dbReference type="CDD" id="cd02980">
    <property type="entry name" value="TRX_Fd_family"/>
    <property type="match status" value="1"/>
</dbReference>
<keyword evidence="2" id="KW-1185">Reference proteome</keyword>
<accession>K9Z4M7</accession>
<protein>
    <recommendedName>
        <fullName evidence="3">Metal-binding protein</fullName>
    </recommendedName>
</protein>
<evidence type="ECO:0000313" key="2">
    <source>
        <dbReference type="Proteomes" id="UP000010480"/>
    </source>
</evidence>
<proteinExistence type="predicted"/>
<dbReference type="eggNOG" id="COG5469">
    <property type="taxonomic scope" value="Bacteria"/>
</dbReference>
<reference evidence="2" key="1">
    <citation type="journal article" date="2013" name="Proc. Natl. Acad. Sci. U.S.A.">
        <title>Improving the coverage of the cyanobacterial phylum using diversity-driven genome sequencing.</title>
        <authorList>
            <person name="Shih P.M."/>
            <person name="Wu D."/>
            <person name="Latifi A."/>
            <person name="Axen S.D."/>
            <person name="Fewer D.P."/>
            <person name="Talla E."/>
            <person name="Calteau A."/>
            <person name="Cai F."/>
            <person name="Tandeau de Marsac N."/>
            <person name="Rippka R."/>
            <person name="Herdman M."/>
            <person name="Sivonen K."/>
            <person name="Coursin T."/>
            <person name="Laurent T."/>
            <person name="Goodwin L."/>
            <person name="Nolan M."/>
            <person name="Davenport K.W."/>
            <person name="Han C.S."/>
            <person name="Rubin E.M."/>
            <person name="Eisen J.A."/>
            <person name="Woyke T."/>
            <person name="Gugger M."/>
            <person name="Kerfeld C.A."/>
        </authorList>
    </citation>
    <scope>NUCLEOTIDE SEQUENCE [LARGE SCALE GENOMIC DNA]</scope>
    <source>
        <strain evidence="2">PCC 10605</strain>
    </source>
</reference>
<dbReference type="HOGENOM" id="CLU_125446_2_0_3"/>
<dbReference type="EMBL" id="CP003947">
    <property type="protein sequence ID" value="AFZ54136.1"/>
    <property type="molecule type" value="Genomic_DNA"/>
</dbReference>
<dbReference type="RefSeq" id="WP_015219861.1">
    <property type="nucleotide sequence ID" value="NC_019776.1"/>
</dbReference>
<dbReference type="KEGG" id="can:Cyan10605_2047"/>
<dbReference type="InterPro" id="IPR012863">
    <property type="entry name" value="DUF1636"/>
</dbReference>
<dbReference type="Pfam" id="PF07845">
    <property type="entry name" value="DUF1636"/>
    <property type="match status" value="1"/>
</dbReference>
<dbReference type="STRING" id="755178.Cyan10605_2047"/>
<evidence type="ECO:0008006" key="3">
    <source>
        <dbReference type="Google" id="ProtNLM"/>
    </source>
</evidence>
<evidence type="ECO:0000313" key="1">
    <source>
        <dbReference type="EMBL" id="AFZ54136.1"/>
    </source>
</evidence>